<feature type="chain" id="PRO_5016435462" description="Peptide methionine sulfoxide reductase MsrA" evidence="5">
    <location>
        <begin position="25"/>
        <end position="192"/>
    </location>
</feature>
<dbReference type="GO" id="GO:0033744">
    <property type="term" value="F:L-methionine:thioredoxin-disulfide S-oxidoreductase activity"/>
    <property type="evidence" value="ECO:0007669"/>
    <property type="project" value="RHEA"/>
</dbReference>
<reference evidence="8" key="1">
    <citation type="submission" date="2018-05" db="EMBL/GenBank/DDBJ databases">
        <authorList>
            <person name="Li X."/>
        </authorList>
    </citation>
    <scope>NUCLEOTIDE SEQUENCE [LARGE SCALE GENOMIC DNA]</scope>
    <source>
        <strain evidence="8">YIM 73061</strain>
    </source>
</reference>
<keyword evidence="1 4" id="KW-0560">Oxidoreductase</keyword>
<dbReference type="OrthoDB" id="4174719at2"/>
<evidence type="ECO:0000259" key="6">
    <source>
        <dbReference type="Pfam" id="PF01625"/>
    </source>
</evidence>
<accession>A0A328AU23</accession>
<dbReference type="SUPFAM" id="SSF55068">
    <property type="entry name" value="Peptide methionine sulfoxide reductase"/>
    <property type="match status" value="1"/>
</dbReference>
<dbReference type="AlphaFoldDB" id="A0A328AU23"/>
<dbReference type="EMBL" id="QFYR01000001">
    <property type="protein sequence ID" value="RAK57721.1"/>
    <property type="molecule type" value="Genomic_DNA"/>
</dbReference>
<gene>
    <name evidence="4 7" type="primary">msrA</name>
    <name evidence="7" type="ORF">DJ018_07300</name>
</gene>
<protein>
    <recommendedName>
        <fullName evidence="4">Peptide methionine sulfoxide reductase MsrA</fullName>
        <shortName evidence="4">Protein-methionine-S-oxide reductase</shortName>
        <ecNumber evidence="4">1.8.4.11</ecNumber>
    </recommendedName>
    <alternativeName>
        <fullName evidence="4">Peptide-methionine (S)-S-oxide reductase</fullName>
        <shortName evidence="4">Peptide Met(O) reductase</shortName>
    </alternativeName>
</protein>
<dbReference type="NCBIfam" id="TIGR00401">
    <property type="entry name" value="msrA"/>
    <property type="match status" value="1"/>
</dbReference>
<dbReference type="InterPro" id="IPR002569">
    <property type="entry name" value="Met_Sox_Rdtase_MsrA_dom"/>
</dbReference>
<evidence type="ECO:0000256" key="2">
    <source>
        <dbReference type="ARBA" id="ARBA00047806"/>
    </source>
</evidence>
<dbReference type="PANTHER" id="PTHR43774">
    <property type="entry name" value="PEPTIDE METHIONINE SULFOXIDE REDUCTASE"/>
    <property type="match status" value="1"/>
</dbReference>
<dbReference type="EC" id="1.8.4.11" evidence="4"/>
<dbReference type="GO" id="GO:0008113">
    <property type="term" value="F:peptide-methionine (S)-S-oxide reductase activity"/>
    <property type="evidence" value="ECO:0007669"/>
    <property type="project" value="UniProtKB-UniRule"/>
</dbReference>
<comment type="catalytic activity">
    <reaction evidence="2 4">
        <text>L-methionyl-[protein] + [thioredoxin]-disulfide + H2O = L-methionyl-(S)-S-oxide-[protein] + [thioredoxin]-dithiol</text>
        <dbReference type="Rhea" id="RHEA:14217"/>
        <dbReference type="Rhea" id="RHEA-COMP:10698"/>
        <dbReference type="Rhea" id="RHEA-COMP:10700"/>
        <dbReference type="Rhea" id="RHEA-COMP:12313"/>
        <dbReference type="Rhea" id="RHEA-COMP:12315"/>
        <dbReference type="ChEBI" id="CHEBI:15377"/>
        <dbReference type="ChEBI" id="CHEBI:16044"/>
        <dbReference type="ChEBI" id="CHEBI:29950"/>
        <dbReference type="ChEBI" id="CHEBI:44120"/>
        <dbReference type="ChEBI" id="CHEBI:50058"/>
        <dbReference type="EC" id="1.8.4.11"/>
    </reaction>
</comment>
<evidence type="ECO:0000313" key="7">
    <source>
        <dbReference type="EMBL" id="RAK57721.1"/>
    </source>
</evidence>
<name>A0A328AU23_9CAUL</name>
<evidence type="ECO:0000256" key="1">
    <source>
        <dbReference type="ARBA" id="ARBA00023002"/>
    </source>
</evidence>
<evidence type="ECO:0000313" key="8">
    <source>
        <dbReference type="Proteomes" id="UP000249725"/>
    </source>
</evidence>
<dbReference type="InterPro" id="IPR036509">
    <property type="entry name" value="Met_Sox_Rdtase_MsrA_sf"/>
</dbReference>
<evidence type="ECO:0000256" key="4">
    <source>
        <dbReference type="HAMAP-Rule" id="MF_01401"/>
    </source>
</evidence>
<keyword evidence="8" id="KW-1185">Reference proteome</keyword>
<feature type="domain" description="Peptide methionine sulphoxide reductase MsrA" evidence="6">
    <location>
        <begin position="28"/>
        <end position="173"/>
    </location>
</feature>
<organism evidence="7 8">
    <name type="scientific">Phenylobacterium deserti</name>
    <dbReference type="NCBI Taxonomy" id="1914756"/>
    <lineage>
        <taxon>Bacteria</taxon>
        <taxon>Pseudomonadati</taxon>
        <taxon>Pseudomonadota</taxon>
        <taxon>Alphaproteobacteria</taxon>
        <taxon>Caulobacterales</taxon>
        <taxon>Caulobacteraceae</taxon>
        <taxon>Phenylobacterium</taxon>
    </lineage>
</organism>
<comment type="function">
    <text evidence="4">Has an important function as a repair enzyme for proteins that have been inactivated by oxidation. Catalyzes the reversible oxidation-reduction of methionine sulfoxide in proteins to methionine.</text>
</comment>
<dbReference type="Gene3D" id="3.30.1060.10">
    <property type="entry name" value="Peptide methionine sulphoxide reductase MsrA"/>
    <property type="match status" value="1"/>
</dbReference>
<comment type="similarity">
    <text evidence="4">Belongs to the MsrA Met sulfoxide reductase family.</text>
</comment>
<feature type="active site" evidence="4">
    <location>
        <position position="35"/>
    </location>
</feature>
<dbReference type="HAMAP" id="MF_01401">
    <property type="entry name" value="MsrA"/>
    <property type="match status" value="1"/>
</dbReference>
<dbReference type="Pfam" id="PF01625">
    <property type="entry name" value="PMSR"/>
    <property type="match status" value="1"/>
</dbReference>
<keyword evidence="5" id="KW-0732">Signal</keyword>
<proteinExistence type="inferred from homology"/>
<dbReference type="Proteomes" id="UP000249725">
    <property type="component" value="Unassembled WGS sequence"/>
</dbReference>
<dbReference type="PANTHER" id="PTHR43774:SF1">
    <property type="entry name" value="PEPTIDE METHIONINE SULFOXIDE REDUCTASE MSRA 2"/>
    <property type="match status" value="1"/>
</dbReference>
<comment type="catalytic activity">
    <reaction evidence="3 4">
        <text>[thioredoxin]-disulfide + L-methionine + H2O = L-methionine (S)-S-oxide + [thioredoxin]-dithiol</text>
        <dbReference type="Rhea" id="RHEA:19993"/>
        <dbReference type="Rhea" id="RHEA-COMP:10698"/>
        <dbReference type="Rhea" id="RHEA-COMP:10700"/>
        <dbReference type="ChEBI" id="CHEBI:15377"/>
        <dbReference type="ChEBI" id="CHEBI:29950"/>
        <dbReference type="ChEBI" id="CHEBI:50058"/>
        <dbReference type="ChEBI" id="CHEBI:57844"/>
        <dbReference type="ChEBI" id="CHEBI:58772"/>
        <dbReference type="EC" id="1.8.4.11"/>
    </reaction>
</comment>
<evidence type="ECO:0000256" key="5">
    <source>
        <dbReference type="SAM" id="SignalP"/>
    </source>
</evidence>
<evidence type="ECO:0000256" key="3">
    <source>
        <dbReference type="ARBA" id="ARBA00048782"/>
    </source>
</evidence>
<sequence length="192" mass="20581">MIRRIVPALAASSFLLASAAPAAAALKTAVFAGGCFWSAEKAMEHVPGVRNVVSGYAGGASRNPNYQNHAGHLEAVKVTYDPSKVSYAQLTDAFFHNIDPTDGGGQICDRGPSYRTAVFVADGAERKTAEAVKAQVSRTLKKPVATEIRPAAAFWPAEAYHQDFARKNPINYNAYRIGCGRDARIKAVWAGR</sequence>
<feature type="signal peptide" evidence="5">
    <location>
        <begin position="1"/>
        <end position="24"/>
    </location>
</feature>
<comment type="caution">
    <text evidence="7">The sequence shown here is derived from an EMBL/GenBank/DDBJ whole genome shotgun (WGS) entry which is preliminary data.</text>
</comment>